<accession>Q6ETA9</accession>
<organism evidence="1 2">
    <name type="scientific">Oryza sativa subsp. japonica</name>
    <name type="common">Rice</name>
    <dbReference type="NCBI Taxonomy" id="39947"/>
    <lineage>
        <taxon>Eukaryota</taxon>
        <taxon>Viridiplantae</taxon>
        <taxon>Streptophyta</taxon>
        <taxon>Embryophyta</taxon>
        <taxon>Tracheophyta</taxon>
        <taxon>Spermatophyta</taxon>
        <taxon>Magnoliopsida</taxon>
        <taxon>Liliopsida</taxon>
        <taxon>Poales</taxon>
        <taxon>Poaceae</taxon>
        <taxon>BOP clade</taxon>
        <taxon>Oryzoideae</taxon>
        <taxon>Oryzeae</taxon>
        <taxon>Oryzinae</taxon>
        <taxon>Oryza</taxon>
        <taxon>Oryza sativa</taxon>
    </lineage>
</organism>
<dbReference type="Proteomes" id="UP000000763">
    <property type="component" value="Chromosome 2"/>
</dbReference>
<dbReference type="EMBL" id="AP004857">
    <property type="protein sequence ID" value="BAD28111.1"/>
    <property type="molecule type" value="Genomic_DNA"/>
</dbReference>
<protein>
    <submittedName>
        <fullName evidence="1">Uncharacterized protein</fullName>
    </submittedName>
</protein>
<sequence>MENAREMRRPMMVHDRLLIKARELEIRRWSPTDLLALLMLMVARMRDGREGKGQRR</sequence>
<evidence type="ECO:0000313" key="1">
    <source>
        <dbReference type="EMBL" id="BAD28111.1"/>
    </source>
</evidence>
<evidence type="ECO:0000313" key="2">
    <source>
        <dbReference type="Proteomes" id="UP000000763"/>
    </source>
</evidence>
<dbReference type="AlphaFoldDB" id="Q6ETA9"/>
<name>Q6ETA9_ORYSJ</name>
<reference evidence="2" key="2">
    <citation type="journal article" date="2008" name="Nucleic Acids Res.">
        <title>The rice annotation project database (RAP-DB): 2008 update.</title>
        <authorList>
            <consortium name="The rice annotation project (RAP)"/>
        </authorList>
    </citation>
    <scope>GENOME REANNOTATION</scope>
    <source>
        <strain evidence="2">cv. Nipponbare</strain>
    </source>
</reference>
<gene>
    <name evidence="1" type="primary">OJ1711_D06.3</name>
</gene>
<proteinExistence type="predicted"/>
<reference evidence="2" key="1">
    <citation type="journal article" date="2005" name="Nature">
        <title>The map-based sequence of the rice genome.</title>
        <authorList>
            <consortium name="International rice genome sequencing project (IRGSP)"/>
            <person name="Matsumoto T."/>
            <person name="Wu J."/>
            <person name="Kanamori H."/>
            <person name="Katayose Y."/>
            <person name="Fujisawa M."/>
            <person name="Namiki N."/>
            <person name="Mizuno H."/>
            <person name="Yamamoto K."/>
            <person name="Antonio B.A."/>
            <person name="Baba T."/>
            <person name="Sakata K."/>
            <person name="Nagamura Y."/>
            <person name="Aoki H."/>
            <person name="Arikawa K."/>
            <person name="Arita K."/>
            <person name="Bito T."/>
            <person name="Chiden Y."/>
            <person name="Fujitsuka N."/>
            <person name="Fukunaka R."/>
            <person name="Hamada M."/>
            <person name="Harada C."/>
            <person name="Hayashi A."/>
            <person name="Hijishita S."/>
            <person name="Honda M."/>
            <person name="Hosokawa S."/>
            <person name="Ichikawa Y."/>
            <person name="Idonuma A."/>
            <person name="Iijima M."/>
            <person name="Ikeda M."/>
            <person name="Ikeno M."/>
            <person name="Ito K."/>
            <person name="Ito S."/>
            <person name="Ito T."/>
            <person name="Ito Y."/>
            <person name="Ito Y."/>
            <person name="Iwabuchi A."/>
            <person name="Kamiya K."/>
            <person name="Karasawa W."/>
            <person name="Kurita K."/>
            <person name="Katagiri S."/>
            <person name="Kikuta A."/>
            <person name="Kobayashi H."/>
            <person name="Kobayashi N."/>
            <person name="Machita K."/>
            <person name="Maehara T."/>
            <person name="Masukawa M."/>
            <person name="Mizubayashi T."/>
            <person name="Mukai Y."/>
            <person name="Nagasaki H."/>
            <person name="Nagata Y."/>
            <person name="Naito S."/>
            <person name="Nakashima M."/>
            <person name="Nakama Y."/>
            <person name="Nakamichi Y."/>
            <person name="Nakamura M."/>
            <person name="Meguro A."/>
            <person name="Negishi M."/>
            <person name="Ohta I."/>
            <person name="Ohta T."/>
            <person name="Okamoto M."/>
            <person name="Ono N."/>
            <person name="Saji S."/>
            <person name="Sakaguchi M."/>
            <person name="Sakai K."/>
            <person name="Shibata M."/>
            <person name="Shimokawa T."/>
            <person name="Song J."/>
            <person name="Takazaki Y."/>
            <person name="Terasawa K."/>
            <person name="Tsugane M."/>
            <person name="Tsuji K."/>
            <person name="Ueda S."/>
            <person name="Waki K."/>
            <person name="Yamagata H."/>
            <person name="Yamamoto M."/>
            <person name="Yamamoto S."/>
            <person name="Yamane H."/>
            <person name="Yoshiki S."/>
            <person name="Yoshihara R."/>
            <person name="Yukawa K."/>
            <person name="Zhong H."/>
            <person name="Yano M."/>
            <person name="Yuan Q."/>
            <person name="Ouyang S."/>
            <person name="Liu J."/>
            <person name="Jones K.M."/>
            <person name="Gansberger K."/>
            <person name="Moffat K."/>
            <person name="Hill J."/>
            <person name="Bera J."/>
            <person name="Fadrosh D."/>
            <person name="Jin S."/>
            <person name="Johri S."/>
            <person name="Kim M."/>
            <person name="Overton L."/>
            <person name="Reardon M."/>
            <person name="Tsitrin T."/>
            <person name="Vuong H."/>
            <person name="Weaver B."/>
            <person name="Ciecko A."/>
            <person name="Tallon L."/>
            <person name="Jackson J."/>
            <person name="Pai G."/>
            <person name="Aken S.V."/>
            <person name="Utterback T."/>
            <person name="Reidmuller S."/>
            <person name="Feldblyum T."/>
            <person name="Hsiao J."/>
            <person name="Zismann V."/>
            <person name="Iobst S."/>
            <person name="de Vazeille A.R."/>
            <person name="Buell C.R."/>
            <person name="Ying K."/>
            <person name="Li Y."/>
            <person name="Lu T."/>
            <person name="Huang Y."/>
            <person name="Zhao Q."/>
            <person name="Feng Q."/>
            <person name="Zhang L."/>
            <person name="Zhu J."/>
            <person name="Weng Q."/>
            <person name="Mu J."/>
            <person name="Lu Y."/>
            <person name="Fan D."/>
            <person name="Liu Y."/>
            <person name="Guan J."/>
            <person name="Zhang Y."/>
            <person name="Yu S."/>
            <person name="Liu X."/>
            <person name="Zhang Y."/>
            <person name="Hong G."/>
            <person name="Han B."/>
            <person name="Choisne N."/>
            <person name="Demange N."/>
            <person name="Orjeda G."/>
            <person name="Samain S."/>
            <person name="Cattolico L."/>
            <person name="Pelletier E."/>
            <person name="Couloux A."/>
            <person name="Segurens B."/>
            <person name="Wincker P."/>
            <person name="D'Hont A."/>
            <person name="Scarpelli C."/>
            <person name="Weissenbach J."/>
            <person name="Salanoubat M."/>
            <person name="Quetier F."/>
            <person name="Yu Y."/>
            <person name="Kim H.R."/>
            <person name="Rambo T."/>
            <person name="Currie J."/>
            <person name="Collura K."/>
            <person name="Luo M."/>
            <person name="Yang T."/>
            <person name="Ammiraju J.S.S."/>
            <person name="Engler F."/>
            <person name="Soderlund C."/>
            <person name="Wing R.A."/>
            <person name="Palmer L.E."/>
            <person name="de la Bastide M."/>
            <person name="Spiegel L."/>
            <person name="Nascimento L."/>
            <person name="Zutavern T."/>
            <person name="O'Shaughnessy A."/>
            <person name="Dike S."/>
            <person name="Dedhia N."/>
            <person name="Preston R."/>
            <person name="Balija V."/>
            <person name="McCombie W.R."/>
            <person name="Chow T."/>
            <person name="Chen H."/>
            <person name="Chung M."/>
            <person name="Chen C."/>
            <person name="Shaw J."/>
            <person name="Wu H."/>
            <person name="Hsiao K."/>
            <person name="Chao Y."/>
            <person name="Chu M."/>
            <person name="Cheng C."/>
            <person name="Hour A."/>
            <person name="Lee P."/>
            <person name="Lin S."/>
            <person name="Lin Y."/>
            <person name="Liou J."/>
            <person name="Liu S."/>
            <person name="Hsing Y."/>
            <person name="Raghuvanshi S."/>
            <person name="Mohanty A."/>
            <person name="Bharti A.K."/>
            <person name="Gaur A."/>
            <person name="Gupta V."/>
            <person name="Kumar D."/>
            <person name="Ravi V."/>
            <person name="Vij S."/>
            <person name="Kapur A."/>
            <person name="Khurana P."/>
            <person name="Khurana P."/>
            <person name="Khurana J.P."/>
            <person name="Tyagi A.K."/>
            <person name="Gaikwad K."/>
            <person name="Singh A."/>
            <person name="Dalal V."/>
            <person name="Srivastava S."/>
            <person name="Dixit A."/>
            <person name="Pal A.K."/>
            <person name="Ghazi I.A."/>
            <person name="Yadav M."/>
            <person name="Pandit A."/>
            <person name="Bhargava A."/>
            <person name="Sureshbabu K."/>
            <person name="Batra K."/>
            <person name="Sharma T.R."/>
            <person name="Mohapatra T."/>
            <person name="Singh N.K."/>
            <person name="Messing J."/>
            <person name="Nelson A.B."/>
            <person name="Fuks G."/>
            <person name="Kavchok S."/>
            <person name="Keizer G."/>
            <person name="Linton E."/>
            <person name="Llaca V."/>
            <person name="Song R."/>
            <person name="Tanyolac B."/>
            <person name="Young S."/>
            <person name="Ho-Il K."/>
            <person name="Hahn J.H."/>
            <person name="Sangsakoo G."/>
            <person name="Vanavichit A."/>
            <person name="de Mattos Luiz.A.T."/>
            <person name="Zimmer P.D."/>
            <person name="Malone G."/>
            <person name="Dellagostin O."/>
            <person name="de Oliveira A.C."/>
            <person name="Bevan M."/>
            <person name="Bancroft I."/>
            <person name="Minx P."/>
            <person name="Cordum H."/>
            <person name="Wilson R."/>
            <person name="Cheng Z."/>
            <person name="Jin W."/>
            <person name="Jiang J."/>
            <person name="Leong S.A."/>
            <person name="Iwama H."/>
            <person name="Gojobori T."/>
            <person name="Itoh T."/>
            <person name="Niimura Y."/>
            <person name="Fujii Y."/>
            <person name="Habara T."/>
            <person name="Sakai H."/>
            <person name="Sato Y."/>
            <person name="Wilson G."/>
            <person name="Kumar K."/>
            <person name="McCouch S."/>
            <person name="Juretic N."/>
            <person name="Hoen D."/>
            <person name="Wright S."/>
            <person name="Bruskiewich R."/>
            <person name="Bureau T."/>
            <person name="Miyao A."/>
            <person name="Hirochika H."/>
            <person name="Nishikawa T."/>
            <person name="Kadowaki K."/>
            <person name="Sugiura M."/>
            <person name="Burr B."/>
            <person name="Sasaki T."/>
        </authorList>
    </citation>
    <scope>NUCLEOTIDE SEQUENCE [LARGE SCALE GENOMIC DNA]</scope>
    <source>
        <strain evidence="2">cv. Nipponbare</strain>
    </source>
</reference>